<organism evidence="3 4">
    <name type="scientific">Polytolypa hystricis (strain UAMH7299)</name>
    <dbReference type="NCBI Taxonomy" id="1447883"/>
    <lineage>
        <taxon>Eukaryota</taxon>
        <taxon>Fungi</taxon>
        <taxon>Dikarya</taxon>
        <taxon>Ascomycota</taxon>
        <taxon>Pezizomycotina</taxon>
        <taxon>Eurotiomycetes</taxon>
        <taxon>Eurotiomycetidae</taxon>
        <taxon>Onygenales</taxon>
        <taxon>Onygenales incertae sedis</taxon>
        <taxon>Polytolypa</taxon>
    </lineage>
</organism>
<evidence type="ECO:0000256" key="1">
    <source>
        <dbReference type="SAM" id="MobiDB-lite"/>
    </source>
</evidence>
<evidence type="ECO:0000313" key="4">
    <source>
        <dbReference type="Proteomes" id="UP000224634"/>
    </source>
</evidence>
<accession>A0A2B7Z0J3</accession>
<dbReference type="Pfam" id="PF21962">
    <property type="entry name" value="DUF6924"/>
    <property type="match status" value="1"/>
</dbReference>
<dbReference type="Proteomes" id="UP000224634">
    <property type="component" value="Unassembled WGS sequence"/>
</dbReference>
<name>A0A2B7Z0J3_POLH7</name>
<comment type="caution">
    <text evidence="3">The sequence shown here is derived from an EMBL/GenBank/DDBJ whole genome shotgun (WGS) entry which is preliminary data.</text>
</comment>
<feature type="compositionally biased region" description="Acidic residues" evidence="1">
    <location>
        <begin position="189"/>
        <end position="205"/>
    </location>
</feature>
<dbReference type="OrthoDB" id="4483229at2759"/>
<keyword evidence="4" id="KW-1185">Reference proteome</keyword>
<dbReference type="InterPro" id="IPR053832">
    <property type="entry name" value="DUF6924"/>
</dbReference>
<feature type="compositionally biased region" description="Acidic residues" evidence="1">
    <location>
        <begin position="118"/>
        <end position="135"/>
    </location>
</feature>
<dbReference type="EMBL" id="PDNA01000007">
    <property type="protein sequence ID" value="PGH27446.1"/>
    <property type="molecule type" value="Genomic_DNA"/>
</dbReference>
<reference evidence="3 4" key="1">
    <citation type="submission" date="2017-10" db="EMBL/GenBank/DDBJ databases">
        <title>Comparative genomics in systemic dimorphic fungi from Ajellomycetaceae.</title>
        <authorList>
            <person name="Munoz J.F."/>
            <person name="Mcewen J.G."/>
            <person name="Clay O.K."/>
            <person name="Cuomo C.A."/>
        </authorList>
    </citation>
    <scope>NUCLEOTIDE SEQUENCE [LARGE SCALE GENOMIC DNA]</scope>
    <source>
        <strain evidence="3 4">UAMH7299</strain>
    </source>
</reference>
<protein>
    <recommendedName>
        <fullName evidence="2">DUF6924 domain-containing protein</fullName>
    </recommendedName>
</protein>
<dbReference type="STRING" id="1447883.A0A2B7Z0J3"/>
<gene>
    <name evidence="3" type="ORF">AJ80_00924</name>
</gene>
<sequence>MADLIPIICTHAVDPALLSSIIEEAYRESNDTAESLVLLSNATSGATFQDYTAEAYTRAPISPSFKSPFIGWTIEQIATFLKDKAEDTAVEGFYFLVADEQTSKDHTLLFVDTLFNEVENEGDDDEDNDKDDDDEEKRQEGFLTVRLLPKFVNQYSVAIAVGSMGTNELADEADEEGVYREVEGAQPNDGDDDSEWEEASDASDA</sequence>
<evidence type="ECO:0000259" key="2">
    <source>
        <dbReference type="Pfam" id="PF21962"/>
    </source>
</evidence>
<feature type="region of interest" description="Disordered" evidence="1">
    <location>
        <begin position="118"/>
        <end position="138"/>
    </location>
</feature>
<feature type="region of interest" description="Disordered" evidence="1">
    <location>
        <begin position="168"/>
        <end position="205"/>
    </location>
</feature>
<evidence type="ECO:0000313" key="3">
    <source>
        <dbReference type="EMBL" id="PGH27446.1"/>
    </source>
</evidence>
<dbReference type="AlphaFoldDB" id="A0A2B7Z0J3"/>
<feature type="domain" description="DUF6924" evidence="2">
    <location>
        <begin position="35"/>
        <end position="181"/>
    </location>
</feature>
<proteinExistence type="predicted"/>